<dbReference type="SMART" id="SM00332">
    <property type="entry name" value="PP2Cc"/>
    <property type="match status" value="1"/>
</dbReference>
<evidence type="ECO:0000256" key="1">
    <source>
        <dbReference type="SAM" id="SignalP"/>
    </source>
</evidence>
<dbReference type="InterPro" id="IPR001932">
    <property type="entry name" value="PPM-type_phosphatase-like_dom"/>
</dbReference>
<comment type="caution">
    <text evidence="3">The sequence shown here is derived from an EMBL/GenBank/DDBJ whole genome shotgun (WGS) entry which is preliminary data.</text>
</comment>
<dbReference type="PROSITE" id="PS51746">
    <property type="entry name" value="PPM_2"/>
    <property type="match status" value="1"/>
</dbReference>
<proteinExistence type="predicted"/>
<dbReference type="GO" id="GO:0004722">
    <property type="term" value="F:protein serine/threonine phosphatase activity"/>
    <property type="evidence" value="ECO:0007669"/>
    <property type="project" value="InterPro"/>
</dbReference>
<dbReference type="InterPro" id="IPR036457">
    <property type="entry name" value="PPM-type-like_dom_sf"/>
</dbReference>
<gene>
    <name evidence="3" type="ORF">HS088_TW15G01127</name>
</gene>
<dbReference type="InParanoid" id="A0A7J7CNP8"/>
<dbReference type="Pfam" id="PF00481">
    <property type="entry name" value="PP2C"/>
    <property type="match status" value="2"/>
</dbReference>
<dbReference type="PROSITE" id="PS51257">
    <property type="entry name" value="PROKAR_LIPOPROTEIN"/>
    <property type="match status" value="1"/>
</dbReference>
<organism evidence="3 4">
    <name type="scientific">Tripterygium wilfordii</name>
    <name type="common">Thunder God vine</name>
    <dbReference type="NCBI Taxonomy" id="458696"/>
    <lineage>
        <taxon>Eukaryota</taxon>
        <taxon>Viridiplantae</taxon>
        <taxon>Streptophyta</taxon>
        <taxon>Embryophyta</taxon>
        <taxon>Tracheophyta</taxon>
        <taxon>Spermatophyta</taxon>
        <taxon>Magnoliopsida</taxon>
        <taxon>eudicotyledons</taxon>
        <taxon>Gunneridae</taxon>
        <taxon>Pentapetalae</taxon>
        <taxon>rosids</taxon>
        <taxon>fabids</taxon>
        <taxon>Celastrales</taxon>
        <taxon>Celastraceae</taxon>
        <taxon>Tripterygium</taxon>
    </lineage>
</organism>
<evidence type="ECO:0000313" key="3">
    <source>
        <dbReference type="EMBL" id="KAF5735618.1"/>
    </source>
</evidence>
<dbReference type="Gene3D" id="3.60.40.10">
    <property type="entry name" value="PPM-type phosphatase domain"/>
    <property type="match status" value="1"/>
</dbReference>
<feature type="domain" description="PPM-type phosphatase" evidence="2">
    <location>
        <begin position="64"/>
        <end position="388"/>
    </location>
</feature>
<evidence type="ECO:0000259" key="2">
    <source>
        <dbReference type="PROSITE" id="PS51746"/>
    </source>
</evidence>
<dbReference type="InterPro" id="IPR015655">
    <property type="entry name" value="PP2C"/>
</dbReference>
<protein>
    <submittedName>
        <fullName evidence="3">RecName: Full Probable protein phosphatase 2C 51 Short</fullName>
    </submittedName>
</protein>
<evidence type="ECO:0000313" key="4">
    <source>
        <dbReference type="Proteomes" id="UP000593562"/>
    </source>
</evidence>
<dbReference type="Proteomes" id="UP000593562">
    <property type="component" value="Unassembled WGS sequence"/>
</dbReference>
<feature type="chain" id="PRO_5029584706" evidence="1">
    <location>
        <begin position="23"/>
        <end position="395"/>
    </location>
</feature>
<keyword evidence="1" id="KW-0732">Signal</keyword>
<dbReference type="CDD" id="cd00143">
    <property type="entry name" value="PP2Cc"/>
    <property type="match status" value="1"/>
</dbReference>
<dbReference type="SUPFAM" id="SSF81606">
    <property type="entry name" value="PP2C-like"/>
    <property type="match status" value="1"/>
</dbReference>
<dbReference type="EMBL" id="JAAARO010000015">
    <property type="protein sequence ID" value="KAF5735618.1"/>
    <property type="molecule type" value="Genomic_DNA"/>
</dbReference>
<name>A0A7J7CNP8_TRIWF</name>
<accession>A0A7J7CNP8</accession>
<dbReference type="AlphaFoldDB" id="A0A7J7CNP8"/>
<feature type="signal peptide" evidence="1">
    <location>
        <begin position="1"/>
        <end position="22"/>
    </location>
</feature>
<dbReference type="PANTHER" id="PTHR47992">
    <property type="entry name" value="PROTEIN PHOSPHATASE"/>
    <property type="match status" value="1"/>
</dbReference>
<reference evidence="3 4" key="1">
    <citation type="journal article" date="2020" name="Nat. Commun.">
        <title>Genome of Tripterygium wilfordii and identification of cytochrome P450 involved in triptolide biosynthesis.</title>
        <authorList>
            <person name="Tu L."/>
            <person name="Su P."/>
            <person name="Zhang Z."/>
            <person name="Gao L."/>
            <person name="Wang J."/>
            <person name="Hu T."/>
            <person name="Zhou J."/>
            <person name="Zhang Y."/>
            <person name="Zhao Y."/>
            <person name="Liu Y."/>
            <person name="Song Y."/>
            <person name="Tong Y."/>
            <person name="Lu Y."/>
            <person name="Yang J."/>
            <person name="Xu C."/>
            <person name="Jia M."/>
            <person name="Peters R.J."/>
            <person name="Huang L."/>
            <person name="Gao W."/>
        </authorList>
    </citation>
    <scope>NUCLEOTIDE SEQUENCE [LARGE SCALE GENOMIC DNA]</scope>
    <source>
        <strain evidence="4">cv. XIE 37</strain>
        <tissue evidence="3">Leaf</tissue>
    </source>
</reference>
<keyword evidence="4" id="KW-1185">Reference proteome</keyword>
<sequence>MAVIKVILVIFALFLLCALLSSTTTSVSSCTAYYNDGGAAAVFQSPECGWSMSYYGVSKNHTMNCQSATLQGRRDYQEDRILCDLDVKIPFSAKNGLNQDMTVGIAAIFDGHGGSEASEMASRLFIDFFRLHTHFIREEIVDKFGYSHSSDQKPALDILKEALVRTIHDIDYKVTKEASKFNFDSGSTATVALLVDGQVLVAGVGDSKALLCSEKPITQQEIEDYIASYEHKRINGGKCPRRDYGDAEWTHLSAKELTRDHHPDRDDERLRIESAGGFVTFRRYDVPRVIGQLAVSRAIGDLRYKPYGVIAEPEVTEWQPLDLNDKFLVVSSDGIFERLNPQNVCDLLPNPSRKAFKLFSSCQDPECILEIAFEEGSSDNLSVIVIPIEASSRRS</sequence>